<evidence type="ECO:0000256" key="5">
    <source>
        <dbReference type="ARBA" id="ARBA00022679"/>
    </source>
</evidence>
<dbReference type="InterPro" id="IPR036206">
    <property type="entry name" value="ThiamineP_synth_sf"/>
</dbReference>
<evidence type="ECO:0000256" key="13">
    <source>
        <dbReference type="SAM" id="Phobius"/>
    </source>
</evidence>
<gene>
    <name evidence="15" type="ORF">WG66_1343</name>
</gene>
<dbReference type="InterPro" id="IPR022998">
    <property type="entry name" value="ThiamineP_synth_TenI"/>
</dbReference>
<keyword evidence="10" id="KW-0460">Magnesium</keyword>
<dbReference type="Gene3D" id="2.60.120.260">
    <property type="entry name" value="Galactose-binding domain-like"/>
    <property type="match status" value="1"/>
</dbReference>
<comment type="cofactor">
    <cofactor evidence="2">
        <name>Mg(2+)</name>
        <dbReference type="ChEBI" id="CHEBI:18420"/>
    </cofactor>
</comment>
<dbReference type="HAMAP" id="MF_00228">
    <property type="entry name" value="Thz_kinase"/>
    <property type="match status" value="1"/>
</dbReference>
<dbReference type="GO" id="GO:0009228">
    <property type="term" value="P:thiamine biosynthetic process"/>
    <property type="evidence" value="ECO:0007669"/>
    <property type="project" value="UniProtKB-KW"/>
</dbReference>
<dbReference type="UniPathway" id="UPA00060">
    <property type="reaction ID" value="UER00139"/>
</dbReference>
<dbReference type="Pfam" id="PF02110">
    <property type="entry name" value="HK"/>
    <property type="match status" value="1"/>
</dbReference>
<evidence type="ECO:0000256" key="9">
    <source>
        <dbReference type="ARBA" id="ARBA00022840"/>
    </source>
</evidence>
<feature type="region of interest" description="Disordered" evidence="12">
    <location>
        <begin position="737"/>
        <end position="908"/>
    </location>
</feature>
<evidence type="ECO:0000256" key="6">
    <source>
        <dbReference type="ARBA" id="ARBA00022723"/>
    </source>
</evidence>
<dbReference type="eggNOG" id="ENOG502QS2M">
    <property type="taxonomic scope" value="Eukaryota"/>
</dbReference>
<reference evidence="15 16" key="1">
    <citation type="submission" date="2015-12" db="EMBL/GenBank/DDBJ databases">
        <title>Draft genome sequence of Moniliophthora roreri, the causal agent of frosty pod rot of cacao.</title>
        <authorList>
            <person name="Aime M.C."/>
            <person name="Diaz-Valderrama J.R."/>
            <person name="Kijpornyongpan T."/>
            <person name="Phillips-Mora W."/>
        </authorList>
    </citation>
    <scope>NUCLEOTIDE SEQUENCE [LARGE SCALE GENOMIC DNA]</scope>
    <source>
        <strain evidence="15 16">MCA 2952</strain>
    </source>
</reference>
<evidence type="ECO:0000256" key="11">
    <source>
        <dbReference type="ARBA" id="ARBA00022977"/>
    </source>
</evidence>
<evidence type="ECO:0000256" key="3">
    <source>
        <dbReference type="ARBA" id="ARBA00004868"/>
    </source>
</evidence>
<dbReference type="EMBL" id="LATX01000498">
    <property type="protein sequence ID" value="KTB46096.1"/>
    <property type="molecule type" value="Genomic_DNA"/>
</dbReference>
<dbReference type="Gene3D" id="3.20.20.70">
    <property type="entry name" value="Aldolase class I"/>
    <property type="match status" value="1"/>
</dbReference>
<dbReference type="InterPro" id="IPR013785">
    <property type="entry name" value="Aldolase_TIM"/>
</dbReference>
<dbReference type="SUPFAM" id="SSF53613">
    <property type="entry name" value="Ribokinase-like"/>
    <property type="match status" value="1"/>
</dbReference>
<accession>A0A0W0GC14</accession>
<feature type="domain" description="Thiamine phosphate synthase/TenI" evidence="14">
    <location>
        <begin position="1"/>
        <end position="109"/>
    </location>
</feature>
<feature type="compositionally biased region" description="Polar residues" evidence="12">
    <location>
        <begin position="771"/>
        <end position="792"/>
    </location>
</feature>
<evidence type="ECO:0000256" key="4">
    <source>
        <dbReference type="ARBA" id="ARBA00012129"/>
    </source>
</evidence>
<evidence type="ECO:0000256" key="7">
    <source>
        <dbReference type="ARBA" id="ARBA00022741"/>
    </source>
</evidence>
<name>A0A0W0GC14_MONRR</name>
<feature type="compositionally biased region" description="Pro residues" evidence="12">
    <location>
        <begin position="755"/>
        <end position="770"/>
    </location>
</feature>
<dbReference type="CDD" id="cd12087">
    <property type="entry name" value="TM_EGFR-like"/>
    <property type="match status" value="1"/>
</dbReference>
<evidence type="ECO:0000313" key="15">
    <source>
        <dbReference type="EMBL" id="KTB46096.1"/>
    </source>
</evidence>
<dbReference type="CDD" id="cd00564">
    <property type="entry name" value="TMP_TenI"/>
    <property type="match status" value="1"/>
</dbReference>
<keyword evidence="6" id="KW-0479">Metal-binding</keyword>
<dbReference type="CDD" id="cd01170">
    <property type="entry name" value="THZ_kinase"/>
    <property type="match status" value="1"/>
</dbReference>
<dbReference type="GO" id="GO:0004789">
    <property type="term" value="F:thiamine-phosphate diphosphorylase activity"/>
    <property type="evidence" value="ECO:0007669"/>
    <property type="project" value="TreeGrafter"/>
</dbReference>
<keyword evidence="11" id="KW-0784">Thiamine biosynthesis</keyword>
<evidence type="ECO:0000256" key="2">
    <source>
        <dbReference type="ARBA" id="ARBA00001946"/>
    </source>
</evidence>
<keyword evidence="8" id="KW-0418">Kinase</keyword>
<dbReference type="InterPro" id="IPR000417">
    <property type="entry name" value="Hyethyz_kinase"/>
</dbReference>
<dbReference type="EC" id="2.7.1.50" evidence="4"/>
<dbReference type="PANTHER" id="PTHR20857">
    <property type="entry name" value="THIAMINE-PHOSPHATE PYROPHOSPHORYLASE"/>
    <property type="match status" value="1"/>
</dbReference>
<evidence type="ECO:0000256" key="10">
    <source>
        <dbReference type="ARBA" id="ARBA00022842"/>
    </source>
</evidence>
<organism evidence="15 16">
    <name type="scientific">Moniliophthora roreri</name>
    <name type="common">Frosty pod rot fungus</name>
    <name type="synonym">Monilia roreri</name>
    <dbReference type="NCBI Taxonomy" id="221103"/>
    <lineage>
        <taxon>Eukaryota</taxon>
        <taxon>Fungi</taxon>
        <taxon>Dikarya</taxon>
        <taxon>Basidiomycota</taxon>
        <taxon>Agaricomycotina</taxon>
        <taxon>Agaricomycetes</taxon>
        <taxon>Agaricomycetidae</taxon>
        <taxon>Agaricales</taxon>
        <taxon>Marasmiineae</taxon>
        <taxon>Marasmiaceae</taxon>
        <taxon>Moniliophthora</taxon>
    </lineage>
</organism>
<dbReference type="GO" id="GO:0000287">
    <property type="term" value="F:magnesium ion binding"/>
    <property type="evidence" value="ECO:0007669"/>
    <property type="project" value="InterPro"/>
</dbReference>
<keyword evidence="7" id="KW-0547">Nucleotide-binding</keyword>
<keyword evidence="9" id="KW-0067">ATP-binding</keyword>
<dbReference type="Gene3D" id="3.40.1190.20">
    <property type="match status" value="1"/>
</dbReference>
<feature type="transmembrane region" description="Helical" evidence="13">
    <location>
        <begin position="684"/>
        <end position="707"/>
    </location>
</feature>
<evidence type="ECO:0000259" key="14">
    <source>
        <dbReference type="Pfam" id="PF02581"/>
    </source>
</evidence>
<keyword evidence="13" id="KW-1133">Transmembrane helix</keyword>
<evidence type="ECO:0000256" key="12">
    <source>
        <dbReference type="SAM" id="MobiDB-lite"/>
    </source>
</evidence>
<dbReference type="InterPro" id="IPR029056">
    <property type="entry name" value="Ribokinase-like"/>
</dbReference>
<dbReference type="Pfam" id="PF02581">
    <property type="entry name" value="TMP-TENI"/>
    <property type="match status" value="1"/>
</dbReference>
<evidence type="ECO:0000313" key="16">
    <source>
        <dbReference type="Proteomes" id="UP000054988"/>
    </source>
</evidence>
<dbReference type="PRINTS" id="PR01099">
    <property type="entry name" value="HYETHTZKNASE"/>
</dbReference>
<dbReference type="SUPFAM" id="SSF51391">
    <property type="entry name" value="Thiamin phosphate synthase"/>
    <property type="match status" value="1"/>
</dbReference>
<keyword evidence="5" id="KW-0808">Transferase</keyword>
<evidence type="ECO:0000256" key="1">
    <source>
        <dbReference type="ARBA" id="ARBA00001771"/>
    </source>
</evidence>
<dbReference type="GO" id="GO:0009229">
    <property type="term" value="P:thiamine diphosphate biosynthetic process"/>
    <property type="evidence" value="ECO:0007669"/>
    <property type="project" value="UniProtKB-UniPathway"/>
</dbReference>
<keyword evidence="13" id="KW-0472">Membrane</keyword>
<keyword evidence="13" id="KW-0812">Transmembrane</keyword>
<evidence type="ECO:0000256" key="8">
    <source>
        <dbReference type="ARBA" id="ARBA00022777"/>
    </source>
</evidence>
<feature type="compositionally biased region" description="Low complexity" evidence="12">
    <location>
        <begin position="817"/>
        <end position="834"/>
    </location>
</feature>
<feature type="compositionally biased region" description="Basic and acidic residues" evidence="12">
    <location>
        <begin position="856"/>
        <end position="874"/>
    </location>
</feature>
<comment type="caution">
    <text evidence="15">The sequence shown here is derived from an EMBL/GenBank/DDBJ whole genome shotgun (WGS) entry which is preliminary data.</text>
</comment>
<sequence length="908" mass="96956">MPIAITRKLLPKDAIIGASCNNLEEVQKALTDGADYIGIGAVWATTTKTLDKPVVGVRNVGAMLEMLDGTRMKAVAIGGIKSTNLLRTLHGSVSRTNHALDGIAIVSEIMASNQPKEAATKLRDIIQHFRDSRSIERGLCMSDSYAVEQILDGIIHLFERMKVVNPLVHQITNNVAIAQSANVTISIGASPIMATTAQEMSDLAKICDALLVNIGTLTHGPYEGMLQAGWDASVTSLDLIDVVLGSCMNSHRKPIVFDPVGVGATNFRKESVNGVQRCSLRYLFRLNAIFPPEILNTWQTSVIKGNAGELAALAGSAEVESRGVDSIGSGFNDPVTFVRNLARKERCIVALTGKTDYVSDGVTVAILRNGHGLLGRITGSGCITGSCIASYCAVASRSFDVDEGRLATGNMFLGTIAGILVLTIAAEIAATRGDVKGPGTFFSALLDELTLLTPENPGVAVCLRPGAIPVSIRSFTASILHSDTPLILKPMPSFATTIEDFSPLLVYSADWVQGSSQSDNLVSSYSASSFFATNVTGGKASFTFNGTGIEIFGSKRNNHGGYVVQIDGTSVSTQSGQSSANQFKTSLFSQRNLENKQHTVTITNQGTNLQFLDIDFVTWYSTIGADNEQLVVNTVQDTDPSFAYAPASAWSNNPKDLGTFSGGSGHSIQQSSSSGSTSSISSGAIAGLVIGILVCIGIIILGLFWYFRRRKARKQEEKFESATLPSWQTGPEFRQEGVIVNQKPPSSRGSVGLLPMPPYPEPPASIPPPSTYQSPSSNAQSSTVVLSAQSEMYSLRRESLTTDESASSSHRSHGRRMSAMSRSTSNSTSPRPSRGISMKSEVPPPLPSAAGQSLREVSEEELRANRRVVERRPQDFGSLSVGRSAGERSEEQPPPDYSQATEPYPTRI</sequence>
<dbReference type="Proteomes" id="UP000054988">
    <property type="component" value="Unassembled WGS sequence"/>
</dbReference>
<comment type="catalytic activity">
    <reaction evidence="1">
        <text>5-(2-hydroxyethyl)-4-methylthiazole + ATP = 4-methyl-5-(2-phosphooxyethyl)-thiazole + ADP + H(+)</text>
        <dbReference type="Rhea" id="RHEA:24212"/>
        <dbReference type="ChEBI" id="CHEBI:15378"/>
        <dbReference type="ChEBI" id="CHEBI:17957"/>
        <dbReference type="ChEBI" id="CHEBI:30616"/>
        <dbReference type="ChEBI" id="CHEBI:58296"/>
        <dbReference type="ChEBI" id="CHEBI:456216"/>
        <dbReference type="EC" id="2.7.1.50"/>
    </reaction>
</comment>
<proteinExistence type="inferred from homology"/>
<dbReference type="GO" id="GO:0005737">
    <property type="term" value="C:cytoplasm"/>
    <property type="evidence" value="ECO:0007669"/>
    <property type="project" value="TreeGrafter"/>
</dbReference>
<dbReference type="GO" id="GO:0005524">
    <property type="term" value="F:ATP binding"/>
    <property type="evidence" value="ECO:0007669"/>
    <property type="project" value="UniProtKB-KW"/>
</dbReference>
<protein>
    <recommendedName>
        <fullName evidence="4">hydroxyethylthiazole kinase</fullName>
        <ecNumber evidence="4">2.7.1.50</ecNumber>
    </recommendedName>
</protein>
<dbReference type="GO" id="GO:0004417">
    <property type="term" value="F:hydroxyethylthiazole kinase activity"/>
    <property type="evidence" value="ECO:0007669"/>
    <property type="project" value="UniProtKB-EC"/>
</dbReference>
<comment type="pathway">
    <text evidence="3">Cofactor biosynthesis; thiamine diphosphate biosynthesis; 4-methyl-5-(2-phosphoethyl)-thiazole from 5-(2-hydroxyethyl)-4-methylthiazole: step 1/1.</text>
</comment>
<dbReference type="PANTHER" id="PTHR20857:SF23">
    <property type="entry name" value="THIAMINE BIOSYNTHETIC BIFUNCTIONAL ENZYME"/>
    <property type="match status" value="1"/>
</dbReference>
<dbReference type="AlphaFoldDB" id="A0A0W0GC14"/>